<protein>
    <submittedName>
        <fullName evidence="1">Uncharacterized protein</fullName>
    </submittedName>
</protein>
<dbReference type="OrthoDB" id="4274140at2"/>
<dbReference type="KEGG" id="stir:DDW44_17735"/>
<dbReference type="EMBL" id="CP029188">
    <property type="protein sequence ID" value="AWI30412.1"/>
    <property type="molecule type" value="Genomic_DNA"/>
</dbReference>
<evidence type="ECO:0000313" key="2">
    <source>
        <dbReference type="Proteomes" id="UP000244900"/>
    </source>
</evidence>
<accession>A0A2S1SVH9</accession>
<sequence length="60" mass="6829">MRIRLHGTELECLRTAQQLARVLDVLDTSQPYPDRPPSRLVRLYLTVATPIDNPQISKGD</sequence>
<evidence type="ECO:0000313" key="1">
    <source>
        <dbReference type="EMBL" id="AWI30412.1"/>
    </source>
</evidence>
<dbReference type="AlphaFoldDB" id="A0A2S1SVH9"/>
<reference evidence="1 2" key="1">
    <citation type="submission" date="2018-05" db="EMBL/GenBank/DDBJ databases">
        <title>Complete genome sequence of sponge-derived Streptomyces sp. HNM0039.</title>
        <authorList>
            <person name="Huang X."/>
            <person name="Zhou S."/>
        </authorList>
    </citation>
    <scope>NUCLEOTIDE SEQUENCE [LARGE SCALE GENOMIC DNA]</scope>
    <source>
        <strain evidence="1 2">HNM0039</strain>
    </source>
</reference>
<keyword evidence="2" id="KW-1185">Reference proteome</keyword>
<organism evidence="1 2">
    <name type="scientific">Streptomyces tirandamycinicus</name>
    <dbReference type="NCBI Taxonomy" id="2174846"/>
    <lineage>
        <taxon>Bacteria</taxon>
        <taxon>Bacillati</taxon>
        <taxon>Actinomycetota</taxon>
        <taxon>Actinomycetes</taxon>
        <taxon>Kitasatosporales</taxon>
        <taxon>Streptomycetaceae</taxon>
        <taxon>Streptomyces</taxon>
    </lineage>
</organism>
<gene>
    <name evidence="1" type="ORF">DDW44_17735</name>
</gene>
<proteinExistence type="predicted"/>
<dbReference type="RefSeq" id="WP_108907044.1">
    <property type="nucleotide sequence ID" value="NZ_CP029188.1"/>
</dbReference>
<dbReference type="Proteomes" id="UP000244900">
    <property type="component" value="Chromosome"/>
</dbReference>
<name>A0A2S1SVH9_9ACTN</name>